<dbReference type="EMBL" id="LC208781">
    <property type="protein sequence ID" value="BAZ95833.1"/>
    <property type="molecule type" value="Genomic_DNA"/>
</dbReference>
<dbReference type="Gene3D" id="1.10.10.10">
    <property type="entry name" value="Winged helix-like DNA-binding domain superfamily/Winged helix DNA-binding domain"/>
    <property type="match status" value="1"/>
</dbReference>
<dbReference type="Pfam" id="PF08100">
    <property type="entry name" value="Dimerisation"/>
    <property type="match status" value="1"/>
</dbReference>
<dbReference type="InterPro" id="IPR029063">
    <property type="entry name" value="SAM-dependent_MTases_sf"/>
</dbReference>
<sequence>MGSISEKGFNPTAIAEAEALLQSLKNHSGGPEDQAKAVRQLEKLRCAIHTGFDALLFQAQPLQILPAINVLIEHGVFDAVPPEGGMSIQDVASKVKLDDTILKRFIRIVLTQGIFTEASPGIISHTPASSVFRSDQAANFYRLGTTQFPQWWKVSDYLKTHSASDAYDATKVPYVWAQGKEGKTYYEAMEEDPVVADAWHKGMVMIESMQPVTGMFPFRSMLEQINADKERPFVVDVGGGRGNALVAIMAECGAGVAGRMVLQDLGEVLEGTSPVRIDGVQTMPHNFYDPQPVKNAHVYYLRNVLHNHYDDRSQVILRNIVNAMGSDSRVLIGEMILPSTVTAGSDPMPYFMDINMFMEGGIERTEEQWVALLDSVGLKIEKIWRLASNPVQATIEARLKSR</sequence>
<protein>
    <submittedName>
        <fullName evidence="6">O-methyltransferase cpaK</fullName>
    </submittedName>
</protein>
<reference evidence="6" key="1">
    <citation type="submission" date="2017-01" db="EMBL/GenBank/DDBJ databases">
        <title>Biosynthetic gene cluster of curvupallides.</title>
        <authorList>
            <person name="Tsunematsu Y."/>
            <person name="Watanabe K."/>
            <person name="Yokoyama M."/>
            <person name="Yamamoto T."/>
            <person name="Kishimoto S."/>
            <person name="Hirayama Y."/>
        </authorList>
    </citation>
    <scope>NUCLEOTIDE SEQUENCE</scope>
    <source>
        <strain evidence="6">DSM 62482</strain>
    </source>
</reference>
<dbReference type="PANTHER" id="PTHR43712:SF2">
    <property type="entry name" value="O-METHYLTRANSFERASE CICE"/>
    <property type="match status" value="1"/>
</dbReference>
<feature type="domain" description="O-methyltransferase C-terminal" evidence="4">
    <location>
        <begin position="182"/>
        <end position="377"/>
    </location>
</feature>
<evidence type="ECO:0000259" key="5">
    <source>
        <dbReference type="Pfam" id="PF08100"/>
    </source>
</evidence>
<evidence type="ECO:0000259" key="4">
    <source>
        <dbReference type="Pfam" id="PF00891"/>
    </source>
</evidence>
<proteinExistence type="predicted"/>
<dbReference type="GO" id="GO:0008171">
    <property type="term" value="F:O-methyltransferase activity"/>
    <property type="evidence" value="ECO:0007669"/>
    <property type="project" value="InterPro"/>
</dbReference>
<dbReference type="SUPFAM" id="SSF46785">
    <property type="entry name" value="Winged helix' DNA-binding domain"/>
    <property type="match status" value="1"/>
</dbReference>
<dbReference type="AlphaFoldDB" id="A0A218PFY6"/>
<organism evidence="6">
    <name type="scientific">Curvularia pallescens</name>
    <dbReference type="NCBI Taxonomy" id="318706"/>
    <lineage>
        <taxon>Eukaryota</taxon>
        <taxon>Fungi</taxon>
        <taxon>Dikarya</taxon>
        <taxon>Ascomycota</taxon>
        <taxon>Pezizomycotina</taxon>
        <taxon>Dothideomycetes</taxon>
        <taxon>Pleosporomycetidae</taxon>
        <taxon>Pleosporales</taxon>
        <taxon>Pleosporineae</taxon>
        <taxon>Pleosporaceae</taxon>
        <taxon>Curvularia</taxon>
    </lineage>
</organism>
<keyword evidence="2 6" id="KW-0808">Transferase</keyword>
<dbReference type="Gene3D" id="3.40.50.150">
    <property type="entry name" value="Vaccinia Virus protein VP39"/>
    <property type="match status" value="1"/>
</dbReference>
<evidence type="ECO:0000256" key="2">
    <source>
        <dbReference type="ARBA" id="ARBA00022679"/>
    </source>
</evidence>
<dbReference type="InterPro" id="IPR016461">
    <property type="entry name" value="COMT-like"/>
</dbReference>
<dbReference type="InterPro" id="IPR036388">
    <property type="entry name" value="WH-like_DNA-bd_sf"/>
</dbReference>
<feature type="domain" description="O-methyltransferase dimerisation" evidence="5">
    <location>
        <begin position="67"/>
        <end position="132"/>
    </location>
</feature>
<keyword evidence="1 6" id="KW-0489">Methyltransferase</keyword>
<dbReference type="InterPro" id="IPR012967">
    <property type="entry name" value="COMT_dimerisation"/>
</dbReference>
<evidence type="ECO:0000313" key="6">
    <source>
        <dbReference type="EMBL" id="BAZ95833.1"/>
    </source>
</evidence>
<evidence type="ECO:0000256" key="3">
    <source>
        <dbReference type="ARBA" id="ARBA00022691"/>
    </source>
</evidence>
<accession>A0A218PFY6</accession>
<keyword evidence="3" id="KW-0949">S-adenosyl-L-methionine</keyword>
<dbReference type="PROSITE" id="PS51683">
    <property type="entry name" value="SAM_OMT_II"/>
    <property type="match status" value="1"/>
</dbReference>
<dbReference type="PANTHER" id="PTHR43712">
    <property type="entry name" value="PUTATIVE (AFU_ORTHOLOGUE AFUA_4G14580)-RELATED"/>
    <property type="match status" value="1"/>
</dbReference>
<evidence type="ECO:0000256" key="1">
    <source>
        <dbReference type="ARBA" id="ARBA00022603"/>
    </source>
</evidence>
<dbReference type="Pfam" id="PF00891">
    <property type="entry name" value="Methyltransf_2"/>
    <property type="match status" value="1"/>
</dbReference>
<dbReference type="SUPFAM" id="SSF53335">
    <property type="entry name" value="S-adenosyl-L-methionine-dependent methyltransferases"/>
    <property type="match status" value="1"/>
</dbReference>
<name>A0A218PFY6_9PLEO</name>
<dbReference type="InterPro" id="IPR036390">
    <property type="entry name" value="WH_DNA-bd_sf"/>
</dbReference>
<dbReference type="GO" id="GO:0032259">
    <property type="term" value="P:methylation"/>
    <property type="evidence" value="ECO:0007669"/>
    <property type="project" value="UniProtKB-KW"/>
</dbReference>
<dbReference type="InterPro" id="IPR001077">
    <property type="entry name" value="COMT_C"/>
</dbReference>